<name>A0A3R6GXB7_PARDI</name>
<dbReference type="AlphaFoldDB" id="A0A3R6GXB7"/>
<gene>
    <name evidence="2" type="ORF">DW782_05325</name>
</gene>
<evidence type="ECO:0000259" key="1">
    <source>
        <dbReference type="Pfam" id="PF19910"/>
    </source>
</evidence>
<comment type="caution">
    <text evidence="2">The sequence shown here is derived from an EMBL/GenBank/DDBJ whole genome shotgun (WGS) entry which is preliminary data.</text>
</comment>
<accession>A0A3R6GXB7</accession>
<dbReference type="Pfam" id="PF19910">
    <property type="entry name" value="DUF6383"/>
    <property type="match status" value="1"/>
</dbReference>
<evidence type="ECO:0000313" key="3">
    <source>
        <dbReference type="Proteomes" id="UP000284660"/>
    </source>
</evidence>
<protein>
    <recommendedName>
        <fullName evidence="1">DUF6383 domain-containing protein</fullName>
    </recommendedName>
</protein>
<dbReference type="Proteomes" id="UP000284660">
    <property type="component" value="Unassembled WGS sequence"/>
</dbReference>
<dbReference type="EMBL" id="QSJN01000002">
    <property type="protein sequence ID" value="RHD77370.1"/>
    <property type="molecule type" value="Genomic_DNA"/>
</dbReference>
<proteinExistence type="predicted"/>
<sequence length="948" mass="103460">MNRKISTLFTAGLLMAGSLCGSAWAQSSIQQLAGFVNGQGTFTATPATELKAGHQYVFVNDQTNNEAYGHELSGSTITESTIGLSTPLADNDDVKQYVWTVGITESPKGFFSYNFTNVETGKLLRVNVGFTAIEKNTKVEDKNTNKDFVFDGSSVSALTGGAYSGTNNNLYIYSSSTPLNGLNWGSNVSTVSTTIAAPIFYEVKSELLTNSEELNALYNTSGFSLVEKEIGDLNLYVGTGAAWKTQGDEISIHNACFRVQKSYVESYPYELNLDRFRFRIQGSKADHKDAQIKLEILQHNDNFYLTTISNTSDKTDKFIFKLGVAGTKKGIELLNKEAKAAVYTIRVLSGKQGDVKSVYGKYLTSAVDNGSFELVAKAKVLSQTETPAYQWMITSVDDTYKITFTNRETGDHFLTTLFPKTDLGENVYETAVPSTRDITPIYVDENTYRETASTQTVEFKRLLVELTKVEEVDPYAGFLNVDDQTLVTMAFARDNNVTSNKWYTAVTKDNNSNVYKLNADGKFANSVSDAAQWQLIKDEAPKTIIESSFVYNRGNHVTVQAKGDKGYAYAYQLRYINDGIETNAYFPQGTGTSTHVNGADVMAAADAAKFVIKQAADGSVYLIPVSSTNANVTTVFGKTTKSVVAVKYNNDEYVYTTPSVVYALPGNNQDMTLKTYLIEEAPEISYPAKNGHISLVSELGNYISLNENQEGIVVNNEQYSFYLRVTDTKAIVPSFYISKGTEDPNRSLFLFNPKDSVDYYVADGMYDKKYEWAEKATKAIFKSASIEANNDTISTVVKGKEVKVAKNADDEGVLGGLDNFKVQIIQCADDEGMYVIRSVKEKGRYLYGLNDKLAWGTDKNSAMKFTITAGDPTSNESVADGAAGVKVIGGNGIVEIQGAAGKKVVISNILGKVVAETILASDNATIAVPAGIIAVAVEGENAVKTIVK</sequence>
<feature type="domain" description="DUF6383" evidence="1">
    <location>
        <begin position="872"/>
        <end position="947"/>
    </location>
</feature>
<organism evidence="2 3">
    <name type="scientific">Parabacteroides distasonis</name>
    <dbReference type="NCBI Taxonomy" id="823"/>
    <lineage>
        <taxon>Bacteria</taxon>
        <taxon>Pseudomonadati</taxon>
        <taxon>Bacteroidota</taxon>
        <taxon>Bacteroidia</taxon>
        <taxon>Bacteroidales</taxon>
        <taxon>Tannerellaceae</taxon>
        <taxon>Parabacteroides</taxon>
    </lineage>
</organism>
<reference evidence="2 3" key="1">
    <citation type="submission" date="2018-08" db="EMBL/GenBank/DDBJ databases">
        <title>A genome reference for cultivated species of the human gut microbiota.</title>
        <authorList>
            <person name="Zou Y."/>
            <person name="Xue W."/>
            <person name="Luo G."/>
        </authorList>
    </citation>
    <scope>NUCLEOTIDE SEQUENCE [LARGE SCALE GENOMIC DNA]</scope>
    <source>
        <strain evidence="2 3">AM30-4</strain>
    </source>
</reference>
<dbReference type="InterPro" id="IPR045963">
    <property type="entry name" value="DUF6383"/>
</dbReference>
<evidence type="ECO:0000313" key="2">
    <source>
        <dbReference type="EMBL" id="RHD77370.1"/>
    </source>
</evidence>
<dbReference type="RefSeq" id="WP_122114860.1">
    <property type="nucleotide sequence ID" value="NZ_JAQFBS010000003.1"/>
</dbReference>